<feature type="chain" id="PRO_5013572090" evidence="2">
    <location>
        <begin position="34"/>
        <end position="348"/>
    </location>
</feature>
<reference evidence="3 4" key="1">
    <citation type="submission" date="2017-09" db="EMBL/GenBank/DDBJ databases">
        <title>The draft genome sequences of Marinobacter guineae M3B.</title>
        <authorList>
            <person name="Cao J."/>
        </authorList>
    </citation>
    <scope>NUCLEOTIDE SEQUENCE [LARGE SCALE GENOMIC DNA]</scope>
    <source>
        <strain evidence="3 4">M3B</strain>
    </source>
</reference>
<protein>
    <submittedName>
        <fullName evidence="3">Twin-arginine translocation pathway signal protein</fullName>
    </submittedName>
</protein>
<dbReference type="GO" id="GO:0055085">
    <property type="term" value="P:transmembrane transport"/>
    <property type="evidence" value="ECO:0007669"/>
    <property type="project" value="InterPro"/>
</dbReference>
<dbReference type="AlphaFoldDB" id="A0A2G1VGT3"/>
<dbReference type="PANTHER" id="PTHR33376">
    <property type="match status" value="1"/>
</dbReference>
<dbReference type="PANTHER" id="PTHR33376:SF5">
    <property type="entry name" value="EXTRACYTOPLASMIC SOLUTE RECEPTOR PROTEIN"/>
    <property type="match status" value="1"/>
</dbReference>
<evidence type="ECO:0000256" key="1">
    <source>
        <dbReference type="ARBA" id="ARBA00022729"/>
    </source>
</evidence>
<keyword evidence="1 2" id="KW-0732">Signal</keyword>
<keyword evidence="4" id="KW-1185">Reference proteome</keyword>
<organism evidence="3 4">
    <name type="scientific">Marinobacter guineae</name>
    <dbReference type="NCBI Taxonomy" id="432303"/>
    <lineage>
        <taxon>Bacteria</taxon>
        <taxon>Pseudomonadati</taxon>
        <taxon>Pseudomonadota</taxon>
        <taxon>Gammaproteobacteria</taxon>
        <taxon>Pseudomonadales</taxon>
        <taxon>Marinobacteraceae</taxon>
        <taxon>Marinobacter</taxon>
    </lineage>
</organism>
<evidence type="ECO:0000313" key="4">
    <source>
        <dbReference type="Proteomes" id="UP000229044"/>
    </source>
</evidence>
<dbReference type="NCBIfam" id="NF037995">
    <property type="entry name" value="TRAP_S1"/>
    <property type="match status" value="1"/>
</dbReference>
<dbReference type="InterPro" id="IPR038404">
    <property type="entry name" value="TRAP_DctP_sf"/>
</dbReference>
<name>A0A2G1VGT3_9GAMM</name>
<dbReference type="RefSeq" id="WP_099618069.1">
    <property type="nucleotide sequence ID" value="NZ_KZ319340.1"/>
</dbReference>
<evidence type="ECO:0000313" key="3">
    <source>
        <dbReference type="EMBL" id="PHQ25971.1"/>
    </source>
</evidence>
<dbReference type="OrthoDB" id="6073716at2"/>
<dbReference type="Proteomes" id="UP000229044">
    <property type="component" value="Unassembled WGS sequence"/>
</dbReference>
<gene>
    <name evidence="3" type="ORF">CLH62_10285</name>
</gene>
<evidence type="ECO:0000256" key="2">
    <source>
        <dbReference type="SAM" id="SignalP"/>
    </source>
</evidence>
<accession>A0A2G1VGT3</accession>
<dbReference type="InterPro" id="IPR018389">
    <property type="entry name" value="DctP_fam"/>
</dbReference>
<proteinExistence type="predicted"/>
<dbReference type="EMBL" id="NTFI01000002">
    <property type="protein sequence ID" value="PHQ25971.1"/>
    <property type="molecule type" value="Genomic_DNA"/>
</dbReference>
<feature type="signal peptide" evidence="2">
    <location>
        <begin position="1"/>
        <end position="33"/>
    </location>
</feature>
<dbReference type="Pfam" id="PF03480">
    <property type="entry name" value="DctP"/>
    <property type="match status" value="1"/>
</dbReference>
<dbReference type="Gene3D" id="3.40.190.170">
    <property type="entry name" value="Bacterial extracellular solute-binding protein, family 7"/>
    <property type="match status" value="1"/>
</dbReference>
<sequence>MTLFTNARRKLTVFASAMTLGLSAALVATPAAAQDAVTWKVQSHWPGSSSSYTDSLGRLKRVLEERTDGRLKLQLFEAGALFKATDTFNAVSRGILEMGTISPSYAQDKISLAGIASGLPFAFRNVWEAAYFHQNMGFEAMLREEAAQYGVYWATDKVYPTEMVVKKPIKSWEDFTSLKIRSSGALQTFLTEAGAAASYIPGSELYSALDSGIVDGAHWGAAQGALSMGLYEVAKYHVQPALNIAGTDVIIVSQKALDKLPEDMQKIVKDALAEQFWVRTNEYQYKEQLALAKAQAEFGVEVNTLPQDVQQKLAQTAQKLWDEEGKRGEKAEKALEMLKGFLTDLGYL</sequence>
<comment type="caution">
    <text evidence="3">The sequence shown here is derived from an EMBL/GenBank/DDBJ whole genome shotgun (WGS) entry which is preliminary data.</text>
</comment>